<organism evidence="2 3">
    <name type="scientific">Septoria linicola</name>
    <dbReference type="NCBI Taxonomy" id="215465"/>
    <lineage>
        <taxon>Eukaryota</taxon>
        <taxon>Fungi</taxon>
        <taxon>Dikarya</taxon>
        <taxon>Ascomycota</taxon>
        <taxon>Pezizomycotina</taxon>
        <taxon>Dothideomycetes</taxon>
        <taxon>Dothideomycetidae</taxon>
        <taxon>Mycosphaerellales</taxon>
        <taxon>Mycosphaerellaceae</taxon>
        <taxon>Septoria</taxon>
    </lineage>
</organism>
<dbReference type="Gene3D" id="3.40.390.10">
    <property type="entry name" value="Collagenase (Catalytic Domain)"/>
    <property type="match status" value="1"/>
</dbReference>
<dbReference type="GO" id="GO:0008237">
    <property type="term" value="F:metallopeptidase activity"/>
    <property type="evidence" value="ECO:0007669"/>
    <property type="project" value="InterPro"/>
</dbReference>
<reference evidence="2" key="1">
    <citation type="submission" date="2022-06" db="EMBL/GenBank/DDBJ databases">
        <title>Complete genome sequences of two strains of the flax pathogen Septoria linicola.</title>
        <authorList>
            <person name="Lapalu N."/>
            <person name="Simon A."/>
            <person name="Demenou B."/>
            <person name="Paumier D."/>
            <person name="Guillot M.-P."/>
            <person name="Gout L."/>
            <person name="Valade R."/>
        </authorList>
    </citation>
    <scope>NUCLEOTIDE SEQUENCE</scope>
    <source>
        <strain evidence="2">SE15195</strain>
    </source>
</reference>
<dbReference type="Proteomes" id="UP001056384">
    <property type="component" value="Chromosome 5"/>
</dbReference>
<accession>A0A9Q9AWU0</accession>
<proteinExistence type="predicted"/>
<name>A0A9Q9AWU0_9PEZI</name>
<keyword evidence="1" id="KW-0732">Signal</keyword>
<feature type="chain" id="PRO_5040339120" evidence="1">
    <location>
        <begin position="21"/>
        <end position="274"/>
    </location>
</feature>
<feature type="signal peptide" evidence="1">
    <location>
        <begin position="1"/>
        <end position="20"/>
    </location>
</feature>
<dbReference type="InterPro" id="IPR024079">
    <property type="entry name" value="MetalloPept_cat_dom_sf"/>
</dbReference>
<evidence type="ECO:0000256" key="1">
    <source>
        <dbReference type="SAM" id="SignalP"/>
    </source>
</evidence>
<dbReference type="SUPFAM" id="SSF55486">
    <property type="entry name" value="Metalloproteases ('zincins'), catalytic domain"/>
    <property type="match status" value="1"/>
</dbReference>
<evidence type="ECO:0000313" key="2">
    <source>
        <dbReference type="EMBL" id="USW53397.1"/>
    </source>
</evidence>
<sequence length="274" mass="29944">MPFFLSTAGLSLTLLSAAHAAPRSLLHRRMEVNYVDCSDDQKTRLNTGFADAASLARIAYDMDKSSTAFTHYLRDEDGDYANKLWSMVAANNDPTNAPYTFSVRCAASCTGGEAESLAITDSAPQLDDGSYREMKICPLFFTAANTKNNLDSKKYDGDKRGSWCQKGQHFKDFETAGHTLLHEMTHLDALAKAAGLPEHTDPTGLTSHATDDQDPADYGNDYVVAARAFLKDWVEDPGSFPDAALKPYQNAENIAAAATENWFIKSCGFVDISL</sequence>
<gene>
    <name evidence="2" type="ORF">Slin15195_G067160</name>
</gene>
<dbReference type="EMBL" id="CP099422">
    <property type="protein sequence ID" value="USW53397.1"/>
    <property type="molecule type" value="Genomic_DNA"/>
</dbReference>
<dbReference type="AlphaFoldDB" id="A0A9Q9AWU0"/>
<protein>
    <submittedName>
        <fullName evidence="2">Metallopeptidase, catalytic domain superfamily</fullName>
    </submittedName>
</protein>
<evidence type="ECO:0000313" key="3">
    <source>
        <dbReference type="Proteomes" id="UP001056384"/>
    </source>
</evidence>
<keyword evidence="3" id="KW-1185">Reference proteome</keyword>